<sequence length="227" mass="24809">MMKTIAIIGAGPGLGLSLAKKFGENGFKVAAVARNSEKLALIMNELNKQNIEAKSYVADIADLIALKKVLQAIKQDFGHIDVLEFSPYAGPEIFRHVLETKPEHVMEQVNSHLLPAILSVNEVLPDMINSGSGAILFTTGLSAMFPMPFTSNVGIAMSGLRNYATNLHNELKEKGIFVGHLSIGTLIQPGTEGDPDVIAKAWYDLYERKNHFEQTFPQGIDLTQLSF</sequence>
<dbReference type="PANTHER" id="PTHR43431:SF7">
    <property type="entry name" value="OXIDOREDUCTASE, SHORT CHAIN DEHYDROGENASE_REDUCTASE FAMILY (AFU_ORTHOLOGUE AFUA_5G14000)"/>
    <property type="match status" value="1"/>
</dbReference>
<dbReference type="PANTHER" id="PTHR43431">
    <property type="entry name" value="OXIDOREDUCTASE, SHORT CHAIN DEHYDROGENASE/REDUCTASE FAMILY (AFU_ORTHOLOGUE AFUA_5G14000)"/>
    <property type="match status" value="1"/>
</dbReference>
<dbReference type="RefSeq" id="WP_341414940.1">
    <property type="nucleotide sequence ID" value="NZ_JBBPCC010000004.1"/>
</dbReference>
<dbReference type="SUPFAM" id="SSF51735">
    <property type="entry name" value="NAD(P)-binding Rossmann-fold domains"/>
    <property type="match status" value="1"/>
</dbReference>
<dbReference type="InterPro" id="IPR002347">
    <property type="entry name" value="SDR_fam"/>
</dbReference>
<dbReference type="Proteomes" id="UP001469365">
    <property type="component" value="Unassembled WGS sequence"/>
</dbReference>
<gene>
    <name evidence="1" type="ORF">WMW72_08190</name>
</gene>
<comment type="caution">
    <text evidence="1">The sequence shown here is derived from an EMBL/GenBank/DDBJ whole genome shotgun (WGS) entry which is preliminary data.</text>
</comment>
<dbReference type="Gene3D" id="3.40.50.720">
    <property type="entry name" value="NAD(P)-binding Rossmann-like Domain"/>
    <property type="match status" value="1"/>
</dbReference>
<protein>
    <submittedName>
        <fullName evidence="1">SDR family NAD(P)-dependent oxidoreductase</fullName>
    </submittedName>
</protein>
<dbReference type="InterPro" id="IPR036291">
    <property type="entry name" value="NAD(P)-bd_dom_sf"/>
</dbReference>
<evidence type="ECO:0000313" key="2">
    <source>
        <dbReference type="Proteomes" id="UP001469365"/>
    </source>
</evidence>
<evidence type="ECO:0000313" key="1">
    <source>
        <dbReference type="EMBL" id="MEK8127875.1"/>
    </source>
</evidence>
<keyword evidence="2" id="KW-1185">Reference proteome</keyword>
<dbReference type="CDD" id="cd05233">
    <property type="entry name" value="SDR_c"/>
    <property type="match status" value="1"/>
</dbReference>
<proteinExistence type="predicted"/>
<dbReference type="EMBL" id="JBBPCC010000004">
    <property type="protein sequence ID" value="MEK8127875.1"/>
    <property type="molecule type" value="Genomic_DNA"/>
</dbReference>
<name>A0ABU9DIH4_9BACL</name>
<reference evidence="1 2" key="1">
    <citation type="submission" date="2024-04" db="EMBL/GenBank/DDBJ databases">
        <title>draft genome sequnece of Paenibacillus filicis.</title>
        <authorList>
            <person name="Kim D.-U."/>
        </authorList>
    </citation>
    <scope>NUCLEOTIDE SEQUENCE [LARGE SCALE GENOMIC DNA]</scope>
    <source>
        <strain evidence="1 2">KACC14197</strain>
    </source>
</reference>
<accession>A0ABU9DIH4</accession>
<dbReference type="Pfam" id="PF00106">
    <property type="entry name" value="adh_short"/>
    <property type="match status" value="1"/>
</dbReference>
<organism evidence="1 2">
    <name type="scientific">Paenibacillus filicis</name>
    <dbReference type="NCBI Taxonomy" id="669464"/>
    <lineage>
        <taxon>Bacteria</taxon>
        <taxon>Bacillati</taxon>
        <taxon>Bacillota</taxon>
        <taxon>Bacilli</taxon>
        <taxon>Bacillales</taxon>
        <taxon>Paenibacillaceae</taxon>
        <taxon>Paenibacillus</taxon>
    </lineage>
</organism>